<proteinExistence type="predicted"/>
<reference evidence="2" key="1">
    <citation type="submission" date="2010-12" db="EMBL/GenBank/DDBJ databases">
        <title>Complete sequence of chromosome 1 of Asticcacaulis excentricus CB 48.</title>
        <authorList>
            <consortium name="US DOE Joint Genome Institute"/>
            <person name="Lucas S."/>
            <person name="Copeland A."/>
            <person name="Lapidus A."/>
            <person name="Cheng J.-F."/>
            <person name="Bruce D."/>
            <person name="Goodwin L."/>
            <person name="Pitluck S."/>
            <person name="Teshima H."/>
            <person name="Davenport K."/>
            <person name="Detter J.C."/>
            <person name="Han C."/>
            <person name="Tapia R."/>
            <person name="Land M."/>
            <person name="Hauser L."/>
            <person name="Jeffries C."/>
            <person name="Kyrpides N."/>
            <person name="Ivanova N."/>
            <person name="Ovchinnikova G."/>
            <person name="Brun Y.V."/>
            <person name="Woyke T."/>
        </authorList>
    </citation>
    <scope>NUCLEOTIDE SEQUENCE [LARGE SCALE GENOMIC DNA]</scope>
    <source>
        <strain evidence="2">ATCC 15261 / DSM 4724 / KCTC 12464 / NCIMB 9791 / VKM B-1370 / CB 48</strain>
    </source>
</reference>
<keyword evidence="2" id="KW-1185">Reference proteome</keyword>
<accession>E8RR69</accession>
<gene>
    <name evidence="1" type="ordered locus">Astex_1721</name>
</gene>
<dbReference type="AlphaFoldDB" id="E8RR69"/>
<dbReference type="EMBL" id="CP002395">
    <property type="protein sequence ID" value="ADU13387.1"/>
    <property type="molecule type" value="Genomic_DNA"/>
</dbReference>
<dbReference type="HOGENOM" id="CLU_3394820_0_0_5"/>
<dbReference type="Proteomes" id="UP000001492">
    <property type="component" value="Chromosome 1"/>
</dbReference>
<dbReference type="KEGG" id="aex:Astex_1721"/>
<name>E8RR69_ASTEC</name>
<evidence type="ECO:0000313" key="2">
    <source>
        <dbReference type="Proteomes" id="UP000001492"/>
    </source>
</evidence>
<evidence type="ECO:0000313" key="1">
    <source>
        <dbReference type="EMBL" id="ADU13387.1"/>
    </source>
</evidence>
<sequence>MTQITQMGASRLGLIQIKLPLDVLDLCNLWL</sequence>
<organism evidence="1 2">
    <name type="scientific">Asticcacaulis excentricus (strain ATCC 15261 / DSM 4724 / KCTC 12464 / NCIMB 9791 / VKM B-1370 / CB 48)</name>
    <dbReference type="NCBI Taxonomy" id="573065"/>
    <lineage>
        <taxon>Bacteria</taxon>
        <taxon>Pseudomonadati</taxon>
        <taxon>Pseudomonadota</taxon>
        <taxon>Alphaproteobacteria</taxon>
        <taxon>Caulobacterales</taxon>
        <taxon>Caulobacteraceae</taxon>
        <taxon>Asticcacaulis</taxon>
    </lineage>
</organism>
<protein>
    <submittedName>
        <fullName evidence="1">Uncharacterized protein</fullName>
    </submittedName>
</protein>